<evidence type="ECO:0000313" key="2">
    <source>
        <dbReference type="Proteomes" id="UP000050525"/>
    </source>
</evidence>
<keyword evidence="2" id="KW-1185">Reference proteome</keyword>
<protein>
    <submittedName>
        <fullName evidence="1">Uncharacterized protein</fullName>
    </submittedName>
</protein>
<dbReference type="Proteomes" id="UP000050525">
    <property type="component" value="Unassembled WGS sequence"/>
</dbReference>
<dbReference type="AlphaFoldDB" id="A0A151MGF8"/>
<reference evidence="1 2" key="1">
    <citation type="journal article" date="2012" name="Genome Biol.">
        <title>Sequencing three crocodilian genomes to illuminate the evolution of archosaurs and amniotes.</title>
        <authorList>
            <person name="St John J.A."/>
            <person name="Braun E.L."/>
            <person name="Isberg S.R."/>
            <person name="Miles L.G."/>
            <person name="Chong A.Y."/>
            <person name="Gongora J."/>
            <person name="Dalzell P."/>
            <person name="Moran C."/>
            <person name="Bed'hom B."/>
            <person name="Abzhanov A."/>
            <person name="Burgess S.C."/>
            <person name="Cooksey A.M."/>
            <person name="Castoe T.A."/>
            <person name="Crawford N.G."/>
            <person name="Densmore L.D."/>
            <person name="Drew J.C."/>
            <person name="Edwards S.V."/>
            <person name="Faircloth B.C."/>
            <person name="Fujita M.K."/>
            <person name="Greenwold M.J."/>
            <person name="Hoffmann F.G."/>
            <person name="Howard J.M."/>
            <person name="Iguchi T."/>
            <person name="Janes D.E."/>
            <person name="Khan S.Y."/>
            <person name="Kohno S."/>
            <person name="de Koning A.J."/>
            <person name="Lance S.L."/>
            <person name="McCarthy F.M."/>
            <person name="McCormack J.E."/>
            <person name="Merchant M.E."/>
            <person name="Peterson D.G."/>
            <person name="Pollock D.D."/>
            <person name="Pourmand N."/>
            <person name="Raney B.J."/>
            <person name="Roessler K.A."/>
            <person name="Sanford J.R."/>
            <person name="Sawyer R.H."/>
            <person name="Schmidt C.J."/>
            <person name="Triplett E.W."/>
            <person name="Tuberville T.D."/>
            <person name="Venegas-Anaya M."/>
            <person name="Howard J.T."/>
            <person name="Jarvis E.D."/>
            <person name="Guillette L.J.Jr."/>
            <person name="Glenn T.C."/>
            <person name="Green R.E."/>
            <person name="Ray D.A."/>
        </authorList>
    </citation>
    <scope>NUCLEOTIDE SEQUENCE [LARGE SCALE GENOMIC DNA]</scope>
    <source>
        <strain evidence="1">KSC_2009_1</strain>
    </source>
</reference>
<evidence type="ECO:0000313" key="1">
    <source>
        <dbReference type="EMBL" id="KYO23591.1"/>
    </source>
</evidence>
<gene>
    <name evidence="1" type="ORF">Y1Q_0002237</name>
</gene>
<accession>A0A151MGF8</accession>
<comment type="caution">
    <text evidence="1">The sequence shown here is derived from an EMBL/GenBank/DDBJ whole genome shotgun (WGS) entry which is preliminary data.</text>
</comment>
<name>A0A151MGF8_ALLMI</name>
<dbReference type="EMBL" id="AKHW03006178">
    <property type="protein sequence ID" value="KYO23591.1"/>
    <property type="molecule type" value="Genomic_DNA"/>
</dbReference>
<sequence>MFRHSWKATENGYGLKMSAALHRVPPPPSPAHTTLDVLSIVNCLSPKWFSSPPSIGHTGQSSLSVGFNSPLGLVRS</sequence>
<proteinExistence type="predicted"/>
<organism evidence="1 2">
    <name type="scientific">Alligator mississippiensis</name>
    <name type="common">American alligator</name>
    <dbReference type="NCBI Taxonomy" id="8496"/>
    <lineage>
        <taxon>Eukaryota</taxon>
        <taxon>Metazoa</taxon>
        <taxon>Chordata</taxon>
        <taxon>Craniata</taxon>
        <taxon>Vertebrata</taxon>
        <taxon>Euteleostomi</taxon>
        <taxon>Archelosauria</taxon>
        <taxon>Archosauria</taxon>
        <taxon>Crocodylia</taxon>
        <taxon>Alligatoridae</taxon>
        <taxon>Alligatorinae</taxon>
        <taxon>Alligator</taxon>
    </lineage>
</organism>